<name>A0A2T2Y9X0_9BACT</name>
<gene>
    <name evidence="5" type="ORF">AHMF7605_01620</name>
</gene>
<organism evidence="5 6">
    <name type="scientific">Adhaeribacter arboris</name>
    <dbReference type="NCBI Taxonomy" id="2072846"/>
    <lineage>
        <taxon>Bacteria</taxon>
        <taxon>Pseudomonadati</taxon>
        <taxon>Bacteroidota</taxon>
        <taxon>Cytophagia</taxon>
        <taxon>Cytophagales</taxon>
        <taxon>Hymenobacteraceae</taxon>
        <taxon>Adhaeribacter</taxon>
    </lineage>
</organism>
<dbReference type="InterPro" id="IPR018193">
    <property type="entry name" value="Glyc_kinase_flavodox-like_fold"/>
</dbReference>
<protein>
    <submittedName>
        <fullName evidence="5">Glycerate kinase</fullName>
    </submittedName>
</protein>
<dbReference type="OrthoDB" id="9774290at2"/>
<evidence type="ECO:0000256" key="4">
    <source>
        <dbReference type="PIRNR" id="PIRNR006078"/>
    </source>
</evidence>
<sequence length="387" mass="40978">MQIVISPNAFKHSLSGLEVATAIQKGLEASGLTANYTLCPVADGGEGMMEILVKFWQGTYHTNTVQDPLNRPIEAVFGLINHGQTAIIELAQASGLKHLATPERNPLRASTFGTGQLLKVALDAGARHLIIGVGNSATVDGGTGLLQALGVEFYDANHQLLAPGAAALADLARIEVNHLDPRIDQSKITVVCDVDNYLLGEKGAARVFGPQKGADAAMVEVLEKNLTHLAAIIQRDLGKDITILPHGGAAGGTAAGLAGVLNADLVPGTEFILHQIQFTEIIKNADLLITAEGGLDEQTLGGKGPYVVAKVAKEYHVPVIALVGQLPIGLDLSKFKYFDAVLPIGTGPVSLQEALTQTATNLQRTACQVGKLWQLPLNRLQNRRFIW</sequence>
<evidence type="ECO:0000256" key="3">
    <source>
        <dbReference type="ARBA" id="ARBA00022777"/>
    </source>
</evidence>
<dbReference type="Proteomes" id="UP000240357">
    <property type="component" value="Unassembled WGS sequence"/>
</dbReference>
<keyword evidence="6" id="KW-1185">Reference proteome</keyword>
<keyword evidence="3 4" id="KW-0418">Kinase</keyword>
<reference evidence="5 6" key="1">
    <citation type="submission" date="2018-03" db="EMBL/GenBank/DDBJ databases">
        <title>Adhaeribacter sp. HMF7605 Genome sequencing and assembly.</title>
        <authorList>
            <person name="Kang H."/>
            <person name="Kang J."/>
            <person name="Cha I."/>
            <person name="Kim H."/>
            <person name="Joh K."/>
        </authorList>
    </citation>
    <scope>NUCLEOTIDE SEQUENCE [LARGE SCALE GENOMIC DNA]</scope>
    <source>
        <strain evidence="5 6">HMF7605</strain>
    </source>
</reference>
<evidence type="ECO:0000313" key="5">
    <source>
        <dbReference type="EMBL" id="PSR52309.1"/>
    </source>
</evidence>
<dbReference type="GO" id="GO:0031388">
    <property type="term" value="P:organic acid phosphorylation"/>
    <property type="evidence" value="ECO:0007669"/>
    <property type="project" value="UniProtKB-UniRule"/>
</dbReference>
<dbReference type="InterPro" id="IPR004381">
    <property type="entry name" value="Glycerate_kinase"/>
</dbReference>
<dbReference type="PANTHER" id="PTHR21599:SF0">
    <property type="entry name" value="GLYCERATE KINASE"/>
    <property type="match status" value="1"/>
</dbReference>
<dbReference type="PIRSF" id="PIRSF006078">
    <property type="entry name" value="GlxK"/>
    <property type="match status" value="1"/>
</dbReference>
<comment type="caution">
    <text evidence="5">The sequence shown here is derived from an EMBL/GenBank/DDBJ whole genome shotgun (WGS) entry which is preliminary data.</text>
</comment>
<dbReference type="Gene3D" id="3.40.50.10350">
    <property type="entry name" value="Glycerate kinase, domain 1"/>
    <property type="match status" value="1"/>
</dbReference>
<dbReference type="GO" id="GO:0008887">
    <property type="term" value="F:glycerate kinase activity"/>
    <property type="evidence" value="ECO:0007669"/>
    <property type="project" value="UniProtKB-UniRule"/>
</dbReference>
<proteinExistence type="inferred from homology"/>
<dbReference type="Pfam" id="PF02595">
    <property type="entry name" value="Gly_kinase"/>
    <property type="match status" value="1"/>
</dbReference>
<accession>A0A2T2Y9X0</accession>
<dbReference type="NCBIfam" id="TIGR00045">
    <property type="entry name" value="glycerate kinase"/>
    <property type="match status" value="1"/>
</dbReference>
<dbReference type="InterPro" id="IPR018197">
    <property type="entry name" value="Glycerate_kinase_RE-like"/>
</dbReference>
<evidence type="ECO:0000256" key="1">
    <source>
        <dbReference type="ARBA" id="ARBA00006284"/>
    </source>
</evidence>
<dbReference type="RefSeq" id="WP_106925803.1">
    <property type="nucleotide sequence ID" value="NZ_PYFT01000001.1"/>
</dbReference>
<evidence type="ECO:0000313" key="6">
    <source>
        <dbReference type="Proteomes" id="UP000240357"/>
    </source>
</evidence>
<comment type="similarity">
    <text evidence="1 4">Belongs to the glycerate kinase type-1 family.</text>
</comment>
<dbReference type="PANTHER" id="PTHR21599">
    <property type="entry name" value="GLYCERATE KINASE"/>
    <property type="match status" value="1"/>
</dbReference>
<dbReference type="Gene3D" id="3.90.1510.10">
    <property type="entry name" value="Glycerate kinase, domain 2"/>
    <property type="match status" value="1"/>
</dbReference>
<dbReference type="EMBL" id="PYFT01000001">
    <property type="protein sequence ID" value="PSR52309.1"/>
    <property type="molecule type" value="Genomic_DNA"/>
</dbReference>
<dbReference type="InterPro" id="IPR036129">
    <property type="entry name" value="Glycerate_kinase_sf"/>
</dbReference>
<dbReference type="SUPFAM" id="SSF110738">
    <property type="entry name" value="Glycerate kinase I"/>
    <property type="match status" value="1"/>
</dbReference>
<dbReference type="AlphaFoldDB" id="A0A2T2Y9X0"/>
<evidence type="ECO:0000256" key="2">
    <source>
        <dbReference type="ARBA" id="ARBA00022679"/>
    </source>
</evidence>
<keyword evidence="2 4" id="KW-0808">Transferase</keyword>